<protein>
    <submittedName>
        <fullName evidence="6">LysR family transcriptional regulator</fullName>
    </submittedName>
</protein>
<keyword evidence="7" id="KW-1185">Reference proteome</keyword>
<dbReference type="PANTHER" id="PTHR30419:SF29">
    <property type="entry name" value="LYSR-FAMILY TRANSCRIPTIONAL REGULATOR"/>
    <property type="match status" value="1"/>
</dbReference>
<dbReference type="GO" id="GO:0005829">
    <property type="term" value="C:cytosol"/>
    <property type="evidence" value="ECO:0007669"/>
    <property type="project" value="TreeGrafter"/>
</dbReference>
<comment type="similarity">
    <text evidence="1">Belongs to the LysR transcriptional regulatory family.</text>
</comment>
<dbReference type="InterPro" id="IPR050950">
    <property type="entry name" value="HTH-type_LysR_regulators"/>
</dbReference>
<dbReference type="Gene3D" id="3.40.190.290">
    <property type="match status" value="1"/>
</dbReference>
<dbReference type="AlphaFoldDB" id="A0A6I4T6B5"/>
<dbReference type="Pfam" id="PF03466">
    <property type="entry name" value="LysR_substrate"/>
    <property type="match status" value="1"/>
</dbReference>
<keyword evidence="4" id="KW-0804">Transcription</keyword>
<dbReference type="GO" id="GO:0003677">
    <property type="term" value="F:DNA binding"/>
    <property type="evidence" value="ECO:0007669"/>
    <property type="project" value="UniProtKB-KW"/>
</dbReference>
<proteinExistence type="inferred from homology"/>
<name>A0A6I4T6B5_9SPHN</name>
<dbReference type="PRINTS" id="PR00039">
    <property type="entry name" value="HTHLYSR"/>
</dbReference>
<dbReference type="InterPro" id="IPR036388">
    <property type="entry name" value="WH-like_DNA-bd_sf"/>
</dbReference>
<comment type="caution">
    <text evidence="6">The sequence shown here is derived from an EMBL/GenBank/DDBJ whole genome shotgun (WGS) entry which is preliminary data.</text>
</comment>
<evidence type="ECO:0000256" key="2">
    <source>
        <dbReference type="ARBA" id="ARBA00023015"/>
    </source>
</evidence>
<evidence type="ECO:0000313" key="6">
    <source>
        <dbReference type="EMBL" id="MXO66218.1"/>
    </source>
</evidence>
<evidence type="ECO:0000259" key="5">
    <source>
        <dbReference type="PROSITE" id="PS50931"/>
    </source>
</evidence>
<keyword evidence="3" id="KW-0238">DNA-binding</keyword>
<dbReference type="GO" id="GO:0003700">
    <property type="term" value="F:DNA-binding transcription factor activity"/>
    <property type="evidence" value="ECO:0007669"/>
    <property type="project" value="InterPro"/>
</dbReference>
<dbReference type="RefSeq" id="WP_160736648.1">
    <property type="nucleotide sequence ID" value="NZ_WTYT01000004.1"/>
</dbReference>
<organism evidence="6 7">
    <name type="scientific">Altericroceibacterium endophyticum</name>
    <dbReference type="NCBI Taxonomy" id="1808508"/>
    <lineage>
        <taxon>Bacteria</taxon>
        <taxon>Pseudomonadati</taxon>
        <taxon>Pseudomonadota</taxon>
        <taxon>Alphaproteobacteria</taxon>
        <taxon>Sphingomonadales</taxon>
        <taxon>Erythrobacteraceae</taxon>
        <taxon>Altericroceibacterium</taxon>
    </lineage>
</organism>
<dbReference type="SUPFAM" id="SSF46785">
    <property type="entry name" value="Winged helix' DNA-binding domain"/>
    <property type="match status" value="1"/>
</dbReference>
<dbReference type="PANTHER" id="PTHR30419">
    <property type="entry name" value="HTH-TYPE TRANSCRIPTIONAL REGULATOR YBHD"/>
    <property type="match status" value="1"/>
</dbReference>
<dbReference type="PROSITE" id="PS50931">
    <property type="entry name" value="HTH_LYSR"/>
    <property type="match status" value="1"/>
</dbReference>
<dbReference type="Pfam" id="PF00126">
    <property type="entry name" value="HTH_1"/>
    <property type="match status" value="1"/>
</dbReference>
<evidence type="ECO:0000256" key="3">
    <source>
        <dbReference type="ARBA" id="ARBA00023125"/>
    </source>
</evidence>
<dbReference type="InterPro" id="IPR000847">
    <property type="entry name" value="LysR_HTH_N"/>
</dbReference>
<dbReference type="OrthoDB" id="8479870at2"/>
<gene>
    <name evidence="6" type="ORF">GRI91_10665</name>
</gene>
<dbReference type="Gene3D" id="1.10.10.10">
    <property type="entry name" value="Winged helix-like DNA-binding domain superfamily/Winged helix DNA-binding domain"/>
    <property type="match status" value="1"/>
</dbReference>
<accession>A0A6I4T6B5</accession>
<dbReference type="InterPro" id="IPR036390">
    <property type="entry name" value="WH_DNA-bd_sf"/>
</dbReference>
<dbReference type="SUPFAM" id="SSF53850">
    <property type="entry name" value="Periplasmic binding protein-like II"/>
    <property type="match status" value="1"/>
</dbReference>
<evidence type="ECO:0000313" key="7">
    <source>
        <dbReference type="Proteomes" id="UP000438476"/>
    </source>
</evidence>
<dbReference type="EMBL" id="WTYT01000004">
    <property type="protein sequence ID" value="MXO66218.1"/>
    <property type="molecule type" value="Genomic_DNA"/>
</dbReference>
<dbReference type="CDD" id="cd05466">
    <property type="entry name" value="PBP2_LTTR_substrate"/>
    <property type="match status" value="1"/>
</dbReference>
<feature type="domain" description="HTH lysR-type" evidence="5">
    <location>
        <begin position="2"/>
        <end position="60"/>
    </location>
</feature>
<evidence type="ECO:0000256" key="1">
    <source>
        <dbReference type="ARBA" id="ARBA00009437"/>
    </source>
</evidence>
<evidence type="ECO:0000256" key="4">
    <source>
        <dbReference type="ARBA" id="ARBA00023163"/>
    </source>
</evidence>
<keyword evidence="2" id="KW-0805">Transcription regulation</keyword>
<sequence>MPTFRQLEIFLEAAADCNFRRTADRLNISQPAISKHIGQFEDELGYPLFERIRGHSPTLTAEGLALVPKVRDMLHARKAMVPSTRSAPEEGHVELTLAVRHFLFENDLMTLLSTFLEHHPQISLDVKIYDKTPEIMHALETGLCDIAIYRGSVIPRKVSRIEFLSSMSTSIYAPKGFIQDLTEEMPDFDNMPFLLPPEESEVTEPLLAALHANDIHPSNVVGRSQFPRMLAEWVARGRGVSPLMDMHMRSFLERGLVERIFPLSYKLSTIMALQDKALQPAAKPLLACLRKELGSE</sequence>
<dbReference type="InterPro" id="IPR005119">
    <property type="entry name" value="LysR_subst-bd"/>
</dbReference>
<reference evidence="6 7" key="1">
    <citation type="submission" date="2019-12" db="EMBL/GenBank/DDBJ databases">
        <title>Genomic-based taxomic classification of the family Erythrobacteraceae.</title>
        <authorList>
            <person name="Xu L."/>
        </authorList>
    </citation>
    <scope>NUCLEOTIDE SEQUENCE [LARGE SCALE GENOMIC DNA]</scope>
    <source>
        <strain evidence="6 7">LMG 29518</strain>
    </source>
</reference>
<dbReference type="Proteomes" id="UP000438476">
    <property type="component" value="Unassembled WGS sequence"/>
</dbReference>